<dbReference type="AlphaFoldDB" id="A0A314L187"/>
<dbReference type="Proteomes" id="UP000187609">
    <property type="component" value="Unassembled WGS sequence"/>
</dbReference>
<reference evidence="2" key="1">
    <citation type="submission" date="2016-11" db="EMBL/GenBank/DDBJ databases">
        <title>The genome of Nicotiana attenuata.</title>
        <authorList>
            <person name="Xu S."/>
            <person name="Brockmoeller T."/>
            <person name="Gaquerel E."/>
            <person name="Navarro A."/>
            <person name="Kuhl H."/>
            <person name="Gase K."/>
            <person name="Ling Z."/>
            <person name="Zhou W."/>
            <person name="Kreitzer C."/>
            <person name="Stanke M."/>
            <person name="Tang H."/>
            <person name="Lyons E."/>
            <person name="Pandey P."/>
            <person name="Pandey S.P."/>
            <person name="Timmermann B."/>
            <person name="Baldwin I.T."/>
        </authorList>
    </citation>
    <scope>NUCLEOTIDE SEQUENCE [LARGE SCALE GENOMIC DNA]</scope>
    <source>
        <strain evidence="2">UT</strain>
    </source>
</reference>
<sequence length="338" mass="37144">KTSGQQLKNQETKEHAEDKVLSLTNRYNPMDIDHNPTLDKAPSTFNVDYNHPTTRSPTSTKKDPTSNDFLSQITATKTIEEILSKQKSNQKVDNQVPSTLYITPMFNKSISLSSNSNKLSPSKNTTPLLPKLNEQHHGQISPHQLPMHAQQKQEKCLDETTTKNTTPFTLPTHEPTGANNLHNTTITNESCSTVMAGVRADRLLPQSKPPVGRARHHDSAGKSELPCSNSDGGVEDRAGQRCKSPRVGHVQQPNAFPNPPHLGDSPITLEQTTTTNSYCSYRVEHATTLVPRNHTLNSNTLPATTGNPQCRQPQQSNTTHKPNANSSSPKPSYSNGTK</sequence>
<name>A0A314L187_NICAT</name>
<comment type="caution">
    <text evidence="2">The sequence shown here is derived from an EMBL/GenBank/DDBJ whole genome shotgun (WGS) entry which is preliminary data.</text>
</comment>
<feature type="compositionally biased region" description="Polar residues" evidence="1">
    <location>
        <begin position="43"/>
        <end position="59"/>
    </location>
</feature>
<feature type="region of interest" description="Disordered" evidence="1">
    <location>
        <begin position="290"/>
        <end position="338"/>
    </location>
</feature>
<keyword evidence="3" id="KW-1185">Reference proteome</keyword>
<feature type="region of interest" description="Disordered" evidence="1">
    <location>
        <begin position="204"/>
        <end position="269"/>
    </location>
</feature>
<feature type="compositionally biased region" description="Polar residues" evidence="1">
    <location>
        <begin position="294"/>
        <end position="321"/>
    </location>
</feature>
<feature type="compositionally biased region" description="Low complexity" evidence="1">
    <location>
        <begin position="322"/>
        <end position="338"/>
    </location>
</feature>
<evidence type="ECO:0000256" key="1">
    <source>
        <dbReference type="SAM" id="MobiDB-lite"/>
    </source>
</evidence>
<gene>
    <name evidence="2" type="ORF">A4A49_57261</name>
</gene>
<accession>A0A314L187</accession>
<feature type="region of interest" description="Disordered" evidence="1">
    <location>
        <begin position="1"/>
        <end position="68"/>
    </location>
</feature>
<organism evidence="2 3">
    <name type="scientific">Nicotiana attenuata</name>
    <name type="common">Coyote tobacco</name>
    <dbReference type="NCBI Taxonomy" id="49451"/>
    <lineage>
        <taxon>Eukaryota</taxon>
        <taxon>Viridiplantae</taxon>
        <taxon>Streptophyta</taxon>
        <taxon>Embryophyta</taxon>
        <taxon>Tracheophyta</taxon>
        <taxon>Spermatophyta</taxon>
        <taxon>Magnoliopsida</taxon>
        <taxon>eudicotyledons</taxon>
        <taxon>Gunneridae</taxon>
        <taxon>Pentapetalae</taxon>
        <taxon>asterids</taxon>
        <taxon>lamiids</taxon>
        <taxon>Solanales</taxon>
        <taxon>Solanaceae</taxon>
        <taxon>Nicotianoideae</taxon>
        <taxon>Nicotianeae</taxon>
        <taxon>Nicotiana</taxon>
    </lineage>
</organism>
<dbReference type="Gramene" id="OIT35235">
    <property type="protein sequence ID" value="OIT35235"/>
    <property type="gene ID" value="A4A49_57261"/>
</dbReference>
<dbReference type="EMBL" id="MJEQ01000586">
    <property type="protein sequence ID" value="OIT35235.1"/>
    <property type="molecule type" value="Genomic_DNA"/>
</dbReference>
<feature type="non-terminal residue" evidence="2">
    <location>
        <position position="1"/>
    </location>
</feature>
<feature type="compositionally biased region" description="Basic and acidic residues" evidence="1">
    <location>
        <begin position="10"/>
        <end position="20"/>
    </location>
</feature>
<protein>
    <submittedName>
        <fullName evidence="2">Uncharacterized protein</fullName>
    </submittedName>
</protein>
<evidence type="ECO:0000313" key="2">
    <source>
        <dbReference type="EMBL" id="OIT35235.1"/>
    </source>
</evidence>
<proteinExistence type="predicted"/>
<evidence type="ECO:0000313" key="3">
    <source>
        <dbReference type="Proteomes" id="UP000187609"/>
    </source>
</evidence>